<feature type="chain" id="PRO_5039538160" evidence="1">
    <location>
        <begin position="23"/>
        <end position="591"/>
    </location>
</feature>
<dbReference type="Gene3D" id="3.40.190.10">
    <property type="entry name" value="Periplasmic binding protein-like II"/>
    <property type="match status" value="1"/>
</dbReference>
<dbReference type="PANTHER" id="PTHR30290">
    <property type="entry name" value="PERIPLASMIC BINDING COMPONENT OF ABC TRANSPORTER"/>
    <property type="match status" value="1"/>
</dbReference>
<feature type="signal peptide" evidence="1">
    <location>
        <begin position="1"/>
        <end position="22"/>
    </location>
</feature>
<dbReference type="Proteomes" id="UP000183015">
    <property type="component" value="Unassembled WGS sequence"/>
</dbReference>
<dbReference type="PANTHER" id="PTHR30290:SF83">
    <property type="entry name" value="ABC TRANSPORTER SUBSTRATE-BINDING PROTEIN"/>
    <property type="match status" value="1"/>
</dbReference>
<keyword evidence="1" id="KW-0732">Signal</keyword>
<dbReference type="Pfam" id="PF00496">
    <property type="entry name" value="SBP_bac_5"/>
    <property type="match status" value="1"/>
</dbReference>
<reference evidence="4" key="1">
    <citation type="submission" date="2016-10" db="EMBL/GenBank/DDBJ databases">
        <authorList>
            <person name="Varghese N."/>
        </authorList>
    </citation>
    <scope>NUCLEOTIDE SEQUENCE [LARGE SCALE GENOMIC DNA]</scope>
    <source>
        <strain evidence="4">DSM 45096 / BCRC 16803 / CGMCC 4.1857 / CIP 109030 / JCM 12277 / KCTC 19219 / NBRC 100920 / 33214</strain>
    </source>
</reference>
<accession>A0A1H7TNK5</accession>
<dbReference type="PROSITE" id="PS51257">
    <property type="entry name" value="PROKAR_LIPOPROTEIN"/>
    <property type="match status" value="1"/>
</dbReference>
<proteinExistence type="predicted"/>
<dbReference type="RefSeq" id="WP_174514553.1">
    <property type="nucleotide sequence ID" value="NZ_BBPN01000036.1"/>
</dbReference>
<gene>
    <name evidence="3" type="ORF">SAMN05414137_114114</name>
</gene>
<dbReference type="GO" id="GO:0015833">
    <property type="term" value="P:peptide transport"/>
    <property type="evidence" value="ECO:0007669"/>
    <property type="project" value="TreeGrafter"/>
</dbReference>
<protein>
    <submittedName>
        <fullName evidence="3">Peptide/nickel transport system substrate-binding protein</fullName>
    </submittedName>
</protein>
<dbReference type="EMBL" id="FOAZ01000014">
    <property type="protein sequence ID" value="SEL86452.1"/>
    <property type="molecule type" value="Genomic_DNA"/>
</dbReference>
<dbReference type="PIRSF" id="PIRSF002741">
    <property type="entry name" value="MppA"/>
    <property type="match status" value="1"/>
</dbReference>
<organism evidence="3 4">
    <name type="scientific">Streptacidiphilus jiangxiensis</name>
    <dbReference type="NCBI Taxonomy" id="235985"/>
    <lineage>
        <taxon>Bacteria</taxon>
        <taxon>Bacillati</taxon>
        <taxon>Actinomycetota</taxon>
        <taxon>Actinomycetes</taxon>
        <taxon>Kitasatosporales</taxon>
        <taxon>Streptomycetaceae</taxon>
        <taxon>Streptacidiphilus</taxon>
    </lineage>
</organism>
<keyword evidence="4" id="KW-1185">Reference proteome</keyword>
<dbReference type="InterPro" id="IPR000914">
    <property type="entry name" value="SBP_5_dom"/>
</dbReference>
<evidence type="ECO:0000313" key="3">
    <source>
        <dbReference type="EMBL" id="SEL86452.1"/>
    </source>
</evidence>
<dbReference type="InterPro" id="IPR030678">
    <property type="entry name" value="Peptide/Ni-bd"/>
</dbReference>
<dbReference type="SUPFAM" id="SSF53850">
    <property type="entry name" value="Periplasmic binding protein-like II"/>
    <property type="match status" value="1"/>
</dbReference>
<dbReference type="CDD" id="cd08506">
    <property type="entry name" value="PBP2_clavulanate_OppA2"/>
    <property type="match status" value="1"/>
</dbReference>
<sequence length="591" mass="62462">MRTIRSSKTAVLAAAAAAVVLAATSCSSSGGGTSSSSSSSYNAGITGVVNPSTHAGGTVAYQLSSTPDSMDPGNTYYAFMWDFSRLYARALTTFTPAPGTGGLKLVPDLATGLGTPSDGGKTWTYHIRTGLKFSDGTPITTADVKYAIERSNYAPDVLSNGPTYFHQYLVDNSTPYPGPYKDKTGGLDSIQTPDTHTIVFHLKQPFADFDYLVSNPQTAPVPAAKDTGASYVNNIVSSGSYMFSSYTDGKGATLVKNPNWSAGSDPLRKQYPDKITIDFNIAQTTVDQNLIAGNTTLDMAGAGMAAATQATALSNPSQKSHIDDAQSGALAYVAISTNVAPFNNIHCRQAVEYAIDKTSVQTATGGDVHGDIASTVLPPTVNGYTQYPDQYPTPGNAGADSTQGLNSAKQQLSMCGMPNGFTTNLSARSDRPNEIAMAQAIQASLKKVGINVDIQQYPSGKYFTDNAGAPAFVHSHDLGLMMMAWAADWPTGYGFLEQILDGATIKASGNSNLSELNDPNINQMLSSAIQNTDESARLQAWGTIDKAAMQQAAIVPLLYRKDLLYRPAAATNIYVTEAYGMYDYLNVGSTK</sequence>
<feature type="domain" description="Solute-binding protein family 5" evidence="2">
    <location>
        <begin position="104"/>
        <end position="503"/>
    </location>
</feature>
<dbReference type="GO" id="GO:0042597">
    <property type="term" value="C:periplasmic space"/>
    <property type="evidence" value="ECO:0007669"/>
    <property type="project" value="UniProtKB-ARBA"/>
</dbReference>
<evidence type="ECO:0000313" key="4">
    <source>
        <dbReference type="Proteomes" id="UP000183015"/>
    </source>
</evidence>
<dbReference type="STRING" id="235985.SAMN05414137_114114"/>
<name>A0A1H7TNK5_STRJI</name>
<dbReference type="InterPro" id="IPR039424">
    <property type="entry name" value="SBP_5"/>
</dbReference>
<evidence type="ECO:0000256" key="1">
    <source>
        <dbReference type="SAM" id="SignalP"/>
    </source>
</evidence>
<dbReference type="GO" id="GO:0043190">
    <property type="term" value="C:ATP-binding cassette (ABC) transporter complex"/>
    <property type="evidence" value="ECO:0007669"/>
    <property type="project" value="InterPro"/>
</dbReference>
<dbReference type="GO" id="GO:1904680">
    <property type="term" value="F:peptide transmembrane transporter activity"/>
    <property type="evidence" value="ECO:0007669"/>
    <property type="project" value="TreeGrafter"/>
</dbReference>
<dbReference type="AlphaFoldDB" id="A0A1H7TNK5"/>
<evidence type="ECO:0000259" key="2">
    <source>
        <dbReference type="Pfam" id="PF00496"/>
    </source>
</evidence>
<dbReference type="eggNOG" id="COG0747">
    <property type="taxonomic scope" value="Bacteria"/>
</dbReference>
<dbReference type="Gene3D" id="3.10.105.10">
    <property type="entry name" value="Dipeptide-binding Protein, Domain 3"/>
    <property type="match status" value="1"/>
</dbReference>